<evidence type="ECO:0000313" key="4">
    <source>
        <dbReference type="Proteomes" id="UP000283509"/>
    </source>
</evidence>
<evidence type="ECO:0000256" key="1">
    <source>
        <dbReference type="ARBA" id="ARBA00022581"/>
    </source>
</evidence>
<accession>A0A3R7Q8K0</accession>
<keyword evidence="2" id="KW-0812">Transmembrane</keyword>
<name>A0A3R7Q8K0_PENVA</name>
<dbReference type="PANTHER" id="PTHR13037:SF24">
    <property type="entry name" value="POLYCOMB PROTEIN PCL-RELATED"/>
    <property type="match status" value="1"/>
</dbReference>
<evidence type="ECO:0000313" key="3">
    <source>
        <dbReference type="EMBL" id="ROT71327.1"/>
    </source>
</evidence>
<feature type="transmembrane region" description="Helical" evidence="2">
    <location>
        <begin position="73"/>
        <end position="93"/>
    </location>
</feature>
<reference evidence="3 4" key="2">
    <citation type="submission" date="2019-01" db="EMBL/GenBank/DDBJ databases">
        <title>The decoding of complex shrimp genome reveals the adaptation for benthos swimmer, frequently molting mechanism and breeding impact on genome.</title>
        <authorList>
            <person name="Sun Y."/>
            <person name="Gao Y."/>
            <person name="Yu Y."/>
        </authorList>
    </citation>
    <scope>NUCLEOTIDE SEQUENCE [LARGE SCALE GENOMIC DNA]</scope>
    <source>
        <tissue evidence="3">Muscle</tissue>
    </source>
</reference>
<protein>
    <submittedName>
        <fullName evidence="3">Uncharacterized protein</fullName>
    </submittedName>
</protein>
<dbReference type="Proteomes" id="UP000283509">
    <property type="component" value="Unassembled WGS sequence"/>
</dbReference>
<keyword evidence="1" id="KW-0945">Host-virus interaction</keyword>
<keyword evidence="2" id="KW-0472">Membrane</keyword>
<gene>
    <name evidence="3" type="ORF">C7M84_010361</name>
</gene>
<comment type="caution">
    <text evidence="3">The sequence shown here is derived from an EMBL/GenBank/DDBJ whole genome shotgun (WGS) entry which is preliminary data.</text>
</comment>
<evidence type="ECO:0000256" key="2">
    <source>
        <dbReference type="SAM" id="Phobius"/>
    </source>
</evidence>
<keyword evidence="4" id="KW-1185">Reference proteome</keyword>
<feature type="transmembrane region" description="Helical" evidence="2">
    <location>
        <begin position="43"/>
        <end position="66"/>
    </location>
</feature>
<reference evidence="3 4" key="1">
    <citation type="submission" date="2018-04" db="EMBL/GenBank/DDBJ databases">
        <authorList>
            <person name="Zhang X."/>
            <person name="Yuan J."/>
            <person name="Li F."/>
            <person name="Xiang J."/>
        </authorList>
    </citation>
    <scope>NUCLEOTIDE SEQUENCE [LARGE SCALE GENOMIC DNA]</scope>
    <source>
        <tissue evidence="3">Muscle</tissue>
    </source>
</reference>
<keyword evidence="2" id="KW-1133">Transmembrane helix</keyword>
<organism evidence="3 4">
    <name type="scientific">Penaeus vannamei</name>
    <name type="common">Whiteleg shrimp</name>
    <name type="synonym">Litopenaeus vannamei</name>
    <dbReference type="NCBI Taxonomy" id="6689"/>
    <lineage>
        <taxon>Eukaryota</taxon>
        <taxon>Metazoa</taxon>
        <taxon>Ecdysozoa</taxon>
        <taxon>Arthropoda</taxon>
        <taxon>Crustacea</taxon>
        <taxon>Multicrustacea</taxon>
        <taxon>Malacostraca</taxon>
        <taxon>Eumalacostraca</taxon>
        <taxon>Eucarida</taxon>
        <taxon>Decapoda</taxon>
        <taxon>Dendrobranchiata</taxon>
        <taxon>Penaeoidea</taxon>
        <taxon>Penaeidae</taxon>
        <taxon>Penaeus</taxon>
    </lineage>
</organism>
<dbReference type="PANTHER" id="PTHR13037">
    <property type="entry name" value="FORMIN"/>
    <property type="match status" value="1"/>
</dbReference>
<sequence length="1457" mass="159436">MRVRNFSLSLSFLPFVLCLSFFFAFHPISLSSSHHLNHLSLPRIFSFFFLFSSLFSTPSLSILSLFSPLYLSIYLSISLSLSLFQLSILLPPLSSNLNRSSSSSLLSLLTSPLTHGLPYPHLLLPSLSGSLLFFSSYQPSSPSLSAYLSNSSFIPYSFTISLPFHSLRALFSTHSLPTPSSIPFSLSFINPSFSFTLSSSAPSALPRLSTLPLPSTLSSFFFTPSFINHFTSPFHSSPFLTPRLSPFPLLPTLVLFLLTPFVYQPSLSFHSIPALSSSLLTPRLSTTLPSPSTSVGVSLLFPSHCQFVLSTAFHLLPTLSAGSLFLPSSLPSFYDNAFPLPSHSVRLSPLSFSSARLSTRVLDALPSTPLRLTALSLPLRPLSTRFLSFPLYYPALCLFHSISFITLFRSPSTLSSFTSHSLVIQPFPCFSRPHSSSSALPSFINASPSFLPLCSTLRLLHSPQFYQTRALPSPSTPHHSFPFSLHRLSTLPLLLRSLTLSFPMSLVYQPFFSFHSLPLSFSLPRLSTFFSPSTHLALSLLTPHFYQPSSPSTLSLSILTPRLINPSLLSLLLFPSSHLLSFSSHSLVYQPFPLLPLSPLLLTPLVYQPFSSPILSPLSFITPSLFNPYPLLPLSPLSSHSPTPSFINPSLSFHSIRLSPLSFSLPRLSTLLSPSTLSSFLPLPRLSTLPSPSTLPSFPSHSLVINPFPLLPLSTLSSPSHSLVYQPFPLLPLSLPLFPSHSLVYFNPSSPSTLSSSFSLSSFINPSLSFHSLLFLLNSLVYQPFPLLHSLLFPSHSLVYQPFPLLPFSPLPFSLPRLSTFLSFHSLLLSHSLLYQPFSLSLHSLLFLLTPSLSTLPFSLPLSPLSFSLPRLSTLLSPSTLSGSLLFPSHSLVYQPFLSFHSLLFPSHSLVYQPFPLLPLSSSSLLTPSLSTLLSPSTLSSFLLTPSFINPSLSFHSLLLLPLPRLSPFPLLPLSPLPSHSLFINPLSPFHSLRPLPLSFSTPSFITLLSPSTLSSFPSDSLVYQPSSPSTLSSSLLTPSFINPSLSFHSLRLSPLPFHSLVYQPFPSSSTLSSFLPTPSFINPSLSFHSLGSLLFPSHSLVYQPFPLLPLYPALSSSHSLVYQPFPLLPLSPLSFSLPPLSTLLSPSTLLFPSPHSLVYQPFLSFHSPLFLLLPRLSTLPSPSTLSGSLLFLLTPRLSPSLSFHSIRLSPLLFSLPPLSTLLSPSTLSGSLLFPSHSLVYQPFPLLPLSPLSFPLPRLSTLPSPSTLSGSLLFPSHSLVYQPFPLLPLYPAESRRNVPKRDRQCDPEISTGLWLSTLKCAAAASLEVVWLKGDKEPLAPSLLQPHAICPPPPPHTLRTPTNLRSNAPPSLFYTPFPILPYPSPSLDPLVTSANPASPPLPPLTLCQPPSGWQPHSATPVLTATHLFIPPSCHQSTIPNDILLPAPCHHYIYYHIPY</sequence>
<proteinExistence type="predicted"/>
<dbReference type="EMBL" id="QCYY01002309">
    <property type="protein sequence ID" value="ROT71327.1"/>
    <property type="molecule type" value="Genomic_DNA"/>
</dbReference>